<comment type="caution">
    <text evidence="1">The sequence shown here is derived from an EMBL/GenBank/DDBJ whole genome shotgun (WGS) entry which is preliminary data.</text>
</comment>
<dbReference type="GO" id="GO:0006260">
    <property type="term" value="P:DNA replication"/>
    <property type="evidence" value="ECO:0007669"/>
    <property type="project" value="InterPro"/>
</dbReference>
<gene>
    <name evidence="1" type="ORF">OBE_09197</name>
</gene>
<name>K1SXD7_9ZZZZ</name>
<proteinExistence type="predicted"/>
<dbReference type="GO" id="GO:0003916">
    <property type="term" value="F:DNA topoisomerase activity"/>
    <property type="evidence" value="ECO:0007669"/>
    <property type="project" value="InterPro"/>
</dbReference>
<evidence type="ECO:0000313" key="1">
    <source>
        <dbReference type="EMBL" id="EKC59989.1"/>
    </source>
</evidence>
<dbReference type="Gene3D" id="3.40.1310.30">
    <property type="match status" value="1"/>
</dbReference>
<feature type="non-terminal residue" evidence="1">
    <location>
        <position position="1"/>
    </location>
</feature>
<dbReference type="GO" id="GO:0005727">
    <property type="term" value="C:extrachromosomal circular DNA"/>
    <property type="evidence" value="ECO:0007669"/>
    <property type="project" value="InterPro"/>
</dbReference>
<protein>
    <submittedName>
        <fullName evidence="1">OrfA</fullName>
    </submittedName>
</protein>
<dbReference type="AlphaFoldDB" id="K1SXD7"/>
<dbReference type="EMBL" id="AJWZ01006366">
    <property type="protein sequence ID" value="EKC59989.1"/>
    <property type="molecule type" value="Genomic_DNA"/>
</dbReference>
<accession>K1SXD7</accession>
<sequence length="165" mass="19434">PLHEPDPVEDLETGAIKTLKPHYHVMYFHGAPITPKAGRSIFESWTWIVTPHKAEFFQVGSVRNLSRYFVHLDQPEKQHWAEKPEEVLTCLNGFPLDLERELTRKDKREMKKQTFAFIQDRSITEFSELVDVLMHTGDWVLFDFVTDNYGVVQNYLMSIRKRAQE</sequence>
<organism evidence="1">
    <name type="scientific">human gut metagenome</name>
    <dbReference type="NCBI Taxonomy" id="408170"/>
    <lineage>
        <taxon>unclassified sequences</taxon>
        <taxon>metagenomes</taxon>
        <taxon>organismal metagenomes</taxon>
    </lineage>
</organism>
<reference evidence="1" key="1">
    <citation type="journal article" date="2013" name="Environ. Microbiol.">
        <title>Microbiota from the distal guts of lean and obese adolescents exhibit partial functional redundancy besides clear differences in community structure.</title>
        <authorList>
            <person name="Ferrer M."/>
            <person name="Ruiz A."/>
            <person name="Lanza F."/>
            <person name="Haange S.B."/>
            <person name="Oberbach A."/>
            <person name="Till H."/>
            <person name="Bargiela R."/>
            <person name="Campoy C."/>
            <person name="Segura M.T."/>
            <person name="Richter M."/>
            <person name="von Bergen M."/>
            <person name="Seifert J."/>
            <person name="Suarez A."/>
        </authorList>
    </citation>
    <scope>NUCLEOTIDE SEQUENCE</scope>
</reference>
<dbReference type="GO" id="GO:0003677">
    <property type="term" value="F:DNA binding"/>
    <property type="evidence" value="ECO:0007669"/>
    <property type="project" value="InterPro"/>
</dbReference>